<dbReference type="InterPro" id="IPR012373">
    <property type="entry name" value="Ferrdict_sens_TM"/>
</dbReference>
<comment type="caution">
    <text evidence="4">The sequence shown here is derived from an EMBL/GenBank/DDBJ whole genome shotgun (WGS) entry which is preliminary data.</text>
</comment>
<dbReference type="Pfam" id="PF16344">
    <property type="entry name" value="FecR_C"/>
    <property type="match status" value="1"/>
</dbReference>
<evidence type="ECO:0000259" key="2">
    <source>
        <dbReference type="Pfam" id="PF04773"/>
    </source>
</evidence>
<reference evidence="5" key="1">
    <citation type="journal article" date="2019" name="Int. J. Syst. Evol. Microbiol.">
        <title>The Global Catalogue of Microorganisms (GCM) 10K type strain sequencing project: providing services to taxonomists for standard genome sequencing and annotation.</title>
        <authorList>
            <consortium name="The Broad Institute Genomics Platform"/>
            <consortium name="The Broad Institute Genome Sequencing Center for Infectious Disease"/>
            <person name="Wu L."/>
            <person name="Ma J."/>
        </authorList>
    </citation>
    <scope>NUCLEOTIDE SEQUENCE [LARGE SCALE GENOMIC DNA]</scope>
    <source>
        <strain evidence="5">JCM 17705</strain>
    </source>
</reference>
<dbReference type="Gene3D" id="3.55.50.30">
    <property type="match status" value="1"/>
</dbReference>
<keyword evidence="5" id="KW-1185">Reference proteome</keyword>
<dbReference type="PANTHER" id="PTHR30273">
    <property type="entry name" value="PERIPLASMIC SIGNAL SENSOR AND SIGMA FACTOR ACTIVATOR FECR-RELATED"/>
    <property type="match status" value="1"/>
</dbReference>
<dbReference type="EMBL" id="BAABFT010000002">
    <property type="protein sequence ID" value="GAA4312240.1"/>
    <property type="molecule type" value="Genomic_DNA"/>
</dbReference>
<sequence length="350" mass="39143">MDYTNFNIEDFLTNESFVNYCYDTNDDDKKHWENVILTQPLLKKQITEARELCLLLGIKVSKAEKQQALNNLKKAIEREQLQSTNITKGKVRRLWFARIAVAAALLVFAMVYSIYKYTSPVSGAVLYSRVTDASYHIVARTNFNGRKKVALPDGTIVILNGASTLKMANDYNNNSRHVVLTGEAFFEVHKDKDRPFVVLTSKTATTALGTSFKVSSYSTLKTASVMLVTGKVKVESTRPHSNINDQILVPGQQVTLADGASGFIKSNFNTTKLQNWIDGRLIFSNANFAEIAAKIADIYGVQVAANSKDTSKIKFTGQFDNKSLTEVLDAIGFVNNFTYRQKDDRIKIVF</sequence>
<evidence type="ECO:0008006" key="6">
    <source>
        <dbReference type="Google" id="ProtNLM"/>
    </source>
</evidence>
<dbReference type="Proteomes" id="UP001500582">
    <property type="component" value="Unassembled WGS sequence"/>
</dbReference>
<gene>
    <name evidence="4" type="ORF">GCM10023149_07530</name>
</gene>
<dbReference type="InterPro" id="IPR032508">
    <property type="entry name" value="FecR_C"/>
</dbReference>
<name>A0ABP8FWA1_9SPHI</name>
<dbReference type="Gene3D" id="2.60.120.1440">
    <property type="match status" value="1"/>
</dbReference>
<evidence type="ECO:0000313" key="5">
    <source>
        <dbReference type="Proteomes" id="UP001500582"/>
    </source>
</evidence>
<dbReference type="Pfam" id="PF04773">
    <property type="entry name" value="FecR"/>
    <property type="match status" value="1"/>
</dbReference>
<dbReference type="InterPro" id="IPR006860">
    <property type="entry name" value="FecR"/>
</dbReference>
<evidence type="ECO:0000313" key="4">
    <source>
        <dbReference type="EMBL" id="GAA4312240.1"/>
    </source>
</evidence>
<keyword evidence="1" id="KW-0472">Membrane</keyword>
<protein>
    <recommendedName>
        <fullName evidence="6">FecR family protein</fullName>
    </recommendedName>
</protein>
<keyword evidence="1" id="KW-1133">Transmembrane helix</keyword>
<dbReference type="PANTHER" id="PTHR30273:SF2">
    <property type="entry name" value="PROTEIN FECR"/>
    <property type="match status" value="1"/>
</dbReference>
<evidence type="ECO:0000256" key="1">
    <source>
        <dbReference type="SAM" id="Phobius"/>
    </source>
</evidence>
<evidence type="ECO:0000259" key="3">
    <source>
        <dbReference type="Pfam" id="PF16344"/>
    </source>
</evidence>
<organism evidence="4 5">
    <name type="scientific">Mucilaginibacter gynuensis</name>
    <dbReference type="NCBI Taxonomy" id="1302236"/>
    <lineage>
        <taxon>Bacteria</taxon>
        <taxon>Pseudomonadati</taxon>
        <taxon>Bacteroidota</taxon>
        <taxon>Sphingobacteriia</taxon>
        <taxon>Sphingobacteriales</taxon>
        <taxon>Sphingobacteriaceae</taxon>
        <taxon>Mucilaginibacter</taxon>
    </lineage>
</organism>
<proteinExistence type="predicted"/>
<feature type="domain" description="FecR protein" evidence="2">
    <location>
        <begin position="139"/>
        <end position="233"/>
    </location>
</feature>
<feature type="transmembrane region" description="Helical" evidence="1">
    <location>
        <begin position="95"/>
        <end position="115"/>
    </location>
</feature>
<dbReference type="PIRSF" id="PIRSF018266">
    <property type="entry name" value="FecR"/>
    <property type="match status" value="1"/>
</dbReference>
<feature type="domain" description="Protein FecR C-terminal" evidence="3">
    <location>
        <begin position="280"/>
        <end position="348"/>
    </location>
</feature>
<dbReference type="RefSeq" id="WP_345209663.1">
    <property type="nucleotide sequence ID" value="NZ_BAABFT010000002.1"/>
</dbReference>
<keyword evidence="1" id="KW-0812">Transmembrane</keyword>
<accession>A0ABP8FWA1</accession>